<name>A0A1S8BKT9_9PEZI</name>
<evidence type="ECO:0000256" key="1">
    <source>
        <dbReference type="ARBA" id="ARBA00010790"/>
    </source>
</evidence>
<keyword evidence="2" id="KW-0285">Flavoprotein</keyword>
<dbReference type="STRING" id="420778.A0A1S8BKT9"/>
<proteinExistence type="inferred from homology"/>
<dbReference type="EMBL" id="MSZU01000075">
    <property type="protein sequence ID" value="OMP88069.1"/>
    <property type="molecule type" value="Genomic_DNA"/>
</dbReference>
<comment type="similarity">
    <text evidence="1">Belongs to the GMC oxidoreductase family.</text>
</comment>
<comment type="caution">
    <text evidence="4">The sequence shown here is derived from an EMBL/GenBank/DDBJ whole genome shotgun (WGS) entry which is preliminary data.</text>
</comment>
<dbReference type="InterPro" id="IPR000172">
    <property type="entry name" value="GMC_OxRdtase_N"/>
</dbReference>
<dbReference type="Proteomes" id="UP000190776">
    <property type="component" value="Unassembled WGS sequence"/>
</dbReference>
<dbReference type="OrthoDB" id="269227at2759"/>
<dbReference type="Pfam" id="PF00732">
    <property type="entry name" value="GMC_oxred_N"/>
    <property type="match status" value="1"/>
</dbReference>
<feature type="binding site" evidence="2">
    <location>
        <position position="165"/>
    </location>
    <ligand>
        <name>FAD</name>
        <dbReference type="ChEBI" id="CHEBI:57692"/>
    </ligand>
</feature>
<dbReference type="InterPro" id="IPR036188">
    <property type="entry name" value="FAD/NAD-bd_sf"/>
</dbReference>
<sequence>LNGRRIAYPRGRVLGGSSAINFSAILYPSQADFNDWAELGNSEWDAESMVPYLRKFHTYHPASDAVKKQLSLDKYMDEKLQGTSGPLQLTIPEVYSDFNVAWDKTFQELGFHSTGDPIAGKALGAFTNPLSIHPTTKRREYSASSYFTDEVASRPNLHLITEATVDKIHLETAPDGTVTATGVRITTAHSSHQTIRTTAGGEVLLAAGTIKSPQLLELSGIGNPTLLSAHAIATAVDLPGVGENLQDHVLSSISYEIADSQVSGDSMRDPALLHAALQQYQESRGGPMSGTPLSFSYLPATCASGALSPAEIAALLDAHSDDDDDRTPAAQGQAAAAARQHALLRARLADPAQSAVEYMMLPVQLNTNVTSATTTSMQELFGMSTPGNHITILAMLNHPLSRGSVHIASADPGAAPRIDPRYLSHPLDVELLARGTQFIERVARTAPLAGLLKEGGGRRIPAGGDLLGEGGLDEAREVARERAWTAFHPSGTCAMMPREVGGVVDGRLRVHGVRGLRVVDASVFPMETLGNIQATVYAVAEKAADLVREDGRRRV</sequence>
<dbReference type="Gene3D" id="3.50.50.60">
    <property type="entry name" value="FAD/NAD(P)-binding domain"/>
    <property type="match status" value="1"/>
</dbReference>
<dbReference type="SUPFAM" id="SSF54373">
    <property type="entry name" value="FAD-linked reductases, C-terminal domain"/>
    <property type="match status" value="1"/>
</dbReference>
<organism evidence="4 5">
    <name type="scientific">Diplodia seriata</name>
    <dbReference type="NCBI Taxonomy" id="420778"/>
    <lineage>
        <taxon>Eukaryota</taxon>
        <taxon>Fungi</taxon>
        <taxon>Dikarya</taxon>
        <taxon>Ascomycota</taxon>
        <taxon>Pezizomycotina</taxon>
        <taxon>Dothideomycetes</taxon>
        <taxon>Dothideomycetes incertae sedis</taxon>
        <taxon>Botryosphaeriales</taxon>
        <taxon>Botryosphaeriaceae</taxon>
        <taxon>Diplodia</taxon>
    </lineage>
</organism>
<gene>
    <name evidence="4" type="ORF">BK809_0002826</name>
</gene>
<dbReference type="SUPFAM" id="SSF51905">
    <property type="entry name" value="FAD/NAD(P)-binding domain"/>
    <property type="match status" value="1"/>
</dbReference>
<feature type="binding site" evidence="2">
    <location>
        <position position="13"/>
    </location>
    <ligand>
        <name>FAD</name>
        <dbReference type="ChEBI" id="CHEBI:57692"/>
    </ligand>
</feature>
<evidence type="ECO:0000256" key="2">
    <source>
        <dbReference type="PIRSR" id="PIRSR000137-2"/>
    </source>
</evidence>
<keyword evidence="2" id="KW-0274">FAD</keyword>
<dbReference type="PROSITE" id="PS00624">
    <property type="entry name" value="GMC_OXRED_2"/>
    <property type="match status" value="1"/>
</dbReference>
<evidence type="ECO:0000313" key="4">
    <source>
        <dbReference type="EMBL" id="OMP88069.1"/>
    </source>
</evidence>
<evidence type="ECO:0000259" key="3">
    <source>
        <dbReference type="PROSITE" id="PS00624"/>
    </source>
</evidence>
<dbReference type="GO" id="GO:0016614">
    <property type="term" value="F:oxidoreductase activity, acting on CH-OH group of donors"/>
    <property type="evidence" value="ECO:0007669"/>
    <property type="project" value="InterPro"/>
</dbReference>
<accession>A0A1S8BKT9</accession>
<feature type="domain" description="Glucose-methanol-choline oxidoreductase N-terminal" evidence="3">
    <location>
        <begin position="208"/>
        <end position="222"/>
    </location>
</feature>
<dbReference type="Gene3D" id="3.30.560.10">
    <property type="entry name" value="Glucose Oxidase, domain 3"/>
    <property type="match status" value="1"/>
</dbReference>
<reference evidence="4 5" key="1">
    <citation type="submission" date="2017-01" db="EMBL/GenBank/DDBJ databases">
        <title>Draft genome sequence of Diplodia seriata F98.1, a fungal species involved in grapevine trunk diseases.</title>
        <authorList>
            <person name="Robert-Siegwald G."/>
            <person name="Vallet J."/>
            <person name="Abou-Mansour E."/>
            <person name="Xu J."/>
            <person name="Rey P."/>
            <person name="Bertsch C."/>
            <person name="Rego C."/>
            <person name="Larignon P."/>
            <person name="Fontaine F."/>
            <person name="Lebrun M.-H."/>
        </authorList>
    </citation>
    <scope>NUCLEOTIDE SEQUENCE [LARGE SCALE GENOMIC DNA]</scope>
    <source>
        <strain evidence="4 5">F98.1</strain>
    </source>
</reference>
<feature type="non-terminal residue" evidence="4">
    <location>
        <position position="1"/>
    </location>
</feature>
<dbReference type="PANTHER" id="PTHR11552:SF210">
    <property type="entry name" value="GLUCOSE-METHANOL-CHOLINE OXIDOREDUCTASE N-TERMINAL DOMAIN-CONTAINING PROTEIN-RELATED"/>
    <property type="match status" value="1"/>
</dbReference>
<dbReference type="InterPro" id="IPR012132">
    <property type="entry name" value="GMC_OxRdtase"/>
</dbReference>
<dbReference type="PANTHER" id="PTHR11552">
    <property type="entry name" value="GLUCOSE-METHANOL-CHOLINE GMC OXIDOREDUCTASE"/>
    <property type="match status" value="1"/>
</dbReference>
<protein>
    <submittedName>
        <fullName evidence="4">Choline dehydrogenase</fullName>
    </submittedName>
</protein>
<dbReference type="GO" id="GO:0050660">
    <property type="term" value="F:flavin adenine dinucleotide binding"/>
    <property type="evidence" value="ECO:0007669"/>
    <property type="project" value="InterPro"/>
</dbReference>
<dbReference type="InterPro" id="IPR007867">
    <property type="entry name" value="GMC_OxRtase_C"/>
</dbReference>
<dbReference type="PIRSF" id="PIRSF000137">
    <property type="entry name" value="Alcohol_oxidase"/>
    <property type="match status" value="1"/>
</dbReference>
<evidence type="ECO:0000313" key="5">
    <source>
        <dbReference type="Proteomes" id="UP000190776"/>
    </source>
</evidence>
<comment type="cofactor">
    <cofactor evidence="2">
        <name>FAD</name>
        <dbReference type="ChEBI" id="CHEBI:57692"/>
    </cofactor>
</comment>
<dbReference type="Pfam" id="PF05199">
    <property type="entry name" value="GMC_oxred_C"/>
    <property type="match status" value="1"/>
</dbReference>
<dbReference type="AlphaFoldDB" id="A0A1S8BKT9"/>